<gene>
    <name evidence="4" type="ORF">BKA67DRAFT_388085</name>
</gene>
<dbReference type="InterPro" id="IPR001138">
    <property type="entry name" value="Zn2Cys6_DnaBD"/>
</dbReference>
<name>A0A9P8UAM4_9PEZI</name>
<feature type="region of interest" description="Disordered" evidence="2">
    <location>
        <begin position="41"/>
        <end position="74"/>
    </location>
</feature>
<evidence type="ECO:0000313" key="4">
    <source>
        <dbReference type="EMBL" id="KAH6647481.1"/>
    </source>
</evidence>
<keyword evidence="5" id="KW-1185">Reference proteome</keyword>
<dbReference type="InterPro" id="IPR036864">
    <property type="entry name" value="Zn2-C6_fun-type_DNA-bd_sf"/>
</dbReference>
<feature type="compositionally biased region" description="Basic residues" evidence="2">
    <location>
        <begin position="43"/>
        <end position="52"/>
    </location>
</feature>
<dbReference type="SUPFAM" id="SSF57701">
    <property type="entry name" value="Zn2/Cys6 DNA-binding domain"/>
    <property type="match status" value="1"/>
</dbReference>
<dbReference type="Gene3D" id="4.10.240.10">
    <property type="entry name" value="Zn(2)-C6 fungal-type DNA-binding domain"/>
    <property type="match status" value="1"/>
</dbReference>
<feature type="compositionally biased region" description="Polar residues" evidence="2">
    <location>
        <begin position="53"/>
        <end position="74"/>
    </location>
</feature>
<dbReference type="AlphaFoldDB" id="A0A9P8UAM4"/>
<dbReference type="Proteomes" id="UP000758603">
    <property type="component" value="Unassembled WGS sequence"/>
</dbReference>
<evidence type="ECO:0000313" key="5">
    <source>
        <dbReference type="Proteomes" id="UP000758603"/>
    </source>
</evidence>
<feature type="domain" description="Zn(2)-C6 fungal-type" evidence="3">
    <location>
        <begin position="9"/>
        <end position="39"/>
    </location>
</feature>
<dbReference type="OrthoDB" id="4330117at2759"/>
<sequence length="404" mass="44309">MASSGTRASCDNCHNQKLKCIRDPSDGKCRRCLRLDKSCNHSRAGRSGRPRRLQSSTSMASITPASSLSVSDGVSETPATPHACRLTSISALTDILDFNDGSNPEIFTADDMILVGSGPMPESGFLVQSNADQTIKLADVATEPVIFTRLSEINNRLQNCNARIENLNSPIKLNLFSSHDSLINLDKGVTLVESLLVIGQSYLNILLELKTTAERPYDLNISAAHNIEAIDLALSSEGSHGEGESSQQQHLDLLTESLFPTTFYTRVLDSSTSLMVIGIYVQLTTLWDLMASLAISEMHGGTSMLDLGPAEGLRFGAYAMDDGPMQALVYIQMVTRLLTQLDRQLGLSPTDELHHQLQNHEALLRPRHIQLLHTELSDDQYQGSKRERLKQSLSITKIIMETCG</sequence>
<protein>
    <recommendedName>
        <fullName evidence="3">Zn(2)-C6 fungal-type domain-containing protein</fullName>
    </recommendedName>
</protein>
<dbReference type="GO" id="GO:0008270">
    <property type="term" value="F:zinc ion binding"/>
    <property type="evidence" value="ECO:0007669"/>
    <property type="project" value="InterPro"/>
</dbReference>
<dbReference type="PROSITE" id="PS00463">
    <property type="entry name" value="ZN2_CY6_FUNGAL_1"/>
    <property type="match status" value="1"/>
</dbReference>
<dbReference type="RefSeq" id="XP_045953993.1">
    <property type="nucleotide sequence ID" value="XM_046096598.1"/>
</dbReference>
<organism evidence="4 5">
    <name type="scientific">Truncatella angustata</name>
    <dbReference type="NCBI Taxonomy" id="152316"/>
    <lineage>
        <taxon>Eukaryota</taxon>
        <taxon>Fungi</taxon>
        <taxon>Dikarya</taxon>
        <taxon>Ascomycota</taxon>
        <taxon>Pezizomycotina</taxon>
        <taxon>Sordariomycetes</taxon>
        <taxon>Xylariomycetidae</taxon>
        <taxon>Amphisphaeriales</taxon>
        <taxon>Sporocadaceae</taxon>
        <taxon>Truncatella</taxon>
    </lineage>
</organism>
<evidence type="ECO:0000256" key="2">
    <source>
        <dbReference type="SAM" id="MobiDB-lite"/>
    </source>
</evidence>
<dbReference type="EMBL" id="JAGPXC010000008">
    <property type="protein sequence ID" value="KAH6647481.1"/>
    <property type="molecule type" value="Genomic_DNA"/>
</dbReference>
<dbReference type="GeneID" id="70125490"/>
<reference evidence="4" key="1">
    <citation type="journal article" date="2021" name="Nat. Commun.">
        <title>Genetic determinants of endophytism in the Arabidopsis root mycobiome.</title>
        <authorList>
            <person name="Mesny F."/>
            <person name="Miyauchi S."/>
            <person name="Thiergart T."/>
            <person name="Pickel B."/>
            <person name="Atanasova L."/>
            <person name="Karlsson M."/>
            <person name="Huettel B."/>
            <person name="Barry K.W."/>
            <person name="Haridas S."/>
            <person name="Chen C."/>
            <person name="Bauer D."/>
            <person name="Andreopoulos W."/>
            <person name="Pangilinan J."/>
            <person name="LaButti K."/>
            <person name="Riley R."/>
            <person name="Lipzen A."/>
            <person name="Clum A."/>
            <person name="Drula E."/>
            <person name="Henrissat B."/>
            <person name="Kohler A."/>
            <person name="Grigoriev I.V."/>
            <person name="Martin F.M."/>
            <person name="Hacquard S."/>
        </authorList>
    </citation>
    <scope>NUCLEOTIDE SEQUENCE</scope>
    <source>
        <strain evidence="4">MPI-SDFR-AT-0073</strain>
    </source>
</reference>
<comment type="caution">
    <text evidence="4">The sequence shown here is derived from an EMBL/GenBank/DDBJ whole genome shotgun (WGS) entry which is preliminary data.</text>
</comment>
<dbReference type="CDD" id="cd00067">
    <property type="entry name" value="GAL4"/>
    <property type="match status" value="1"/>
</dbReference>
<evidence type="ECO:0000256" key="1">
    <source>
        <dbReference type="ARBA" id="ARBA00023242"/>
    </source>
</evidence>
<evidence type="ECO:0000259" key="3">
    <source>
        <dbReference type="PROSITE" id="PS00463"/>
    </source>
</evidence>
<proteinExistence type="predicted"/>
<keyword evidence="1" id="KW-0539">Nucleus</keyword>
<accession>A0A9P8UAM4</accession>
<dbReference type="GO" id="GO:0000981">
    <property type="term" value="F:DNA-binding transcription factor activity, RNA polymerase II-specific"/>
    <property type="evidence" value="ECO:0007669"/>
    <property type="project" value="InterPro"/>
</dbReference>